<dbReference type="AlphaFoldDB" id="A0A1Y1CFG6"/>
<evidence type="ECO:0000313" key="2">
    <source>
        <dbReference type="Proteomes" id="UP000218267"/>
    </source>
</evidence>
<name>A0A1Y1CFG6_9BACT</name>
<organism evidence="1 2">
    <name type="scientific">Labilibaculum antarcticum</name>
    <dbReference type="NCBI Taxonomy" id="1717717"/>
    <lineage>
        <taxon>Bacteria</taxon>
        <taxon>Pseudomonadati</taxon>
        <taxon>Bacteroidota</taxon>
        <taxon>Bacteroidia</taxon>
        <taxon>Marinilabiliales</taxon>
        <taxon>Marinifilaceae</taxon>
        <taxon>Labilibaculum</taxon>
    </lineage>
</organism>
<dbReference type="RefSeq" id="WP_096427989.1">
    <property type="nucleotide sequence ID" value="NZ_AP018042.1"/>
</dbReference>
<protein>
    <submittedName>
        <fullName evidence="1">Uncharacterized protein</fullName>
    </submittedName>
</protein>
<dbReference type="OrthoDB" id="1122239at2"/>
<reference evidence="1 2" key="1">
    <citation type="journal article" date="2018" name="Mar. Genomics">
        <title>Complete genome sequence of Marinifilaceae bacterium strain SPP2, isolated from the Antarctic marine sediment.</title>
        <authorList>
            <person name="Watanabe M."/>
            <person name="Kojima H."/>
            <person name="Fukui M."/>
        </authorList>
    </citation>
    <scope>NUCLEOTIDE SEQUENCE [LARGE SCALE GENOMIC DNA]</scope>
    <source>
        <strain evidence="1 2">SPP2</strain>
    </source>
</reference>
<evidence type="ECO:0000313" key="1">
    <source>
        <dbReference type="EMBL" id="BAX79054.1"/>
    </source>
</evidence>
<dbReference type="EMBL" id="AP018042">
    <property type="protein sequence ID" value="BAX79054.1"/>
    <property type="molecule type" value="Genomic_DNA"/>
</dbReference>
<keyword evidence="2" id="KW-1185">Reference proteome</keyword>
<dbReference type="KEGG" id="mbas:ALGA_0665"/>
<gene>
    <name evidence="1" type="ORF">ALGA_0665</name>
</gene>
<accession>A0A1Y1CFG6</accession>
<sequence length="67" mass="7863">MREIVLKTLEQITKEKEDARKFPTHVMYVELINELGREINPVLRELLNEGKIKAGNTINDKFIKLLK</sequence>
<reference evidence="2" key="2">
    <citation type="journal article" date="2020" name="Antonie Van Leeuwenhoek">
        <title>Labilibaculum antarcticum sp. nov., a novel facultative anaerobic, psychrotorelant bacterium isolated from marine sediment of Antarctica.</title>
        <authorList>
            <person name="Watanabe M."/>
            <person name="Kojima H."/>
            <person name="Fukui M."/>
        </authorList>
    </citation>
    <scope>NUCLEOTIDE SEQUENCE [LARGE SCALE GENOMIC DNA]</scope>
    <source>
        <strain evidence="2">SPP2</strain>
    </source>
</reference>
<dbReference type="Proteomes" id="UP000218267">
    <property type="component" value="Chromosome"/>
</dbReference>
<proteinExistence type="predicted"/>